<evidence type="ECO:0000313" key="3">
    <source>
        <dbReference type="Proteomes" id="UP001596296"/>
    </source>
</evidence>
<evidence type="ECO:0000256" key="1">
    <source>
        <dbReference type="SAM" id="MobiDB-lite"/>
    </source>
</evidence>
<dbReference type="InterPro" id="IPR053717">
    <property type="entry name" value="MerB_lyase_sf"/>
</dbReference>
<dbReference type="RefSeq" id="WP_379739682.1">
    <property type="nucleotide sequence ID" value="NZ_JBHSVN010000002.1"/>
</dbReference>
<dbReference type="SUPFAM" id="SSF160387">
    <property type="entry name" value="NosL/MerB-like"/>
    <property type="match status" value="1"/>
</dbReference>
<feature type="compositionally biased region" description="Basic and acidic residues" evidence="1">
    <location>
        <begin position="1"/>
        <end position="17"/>
    </location>
</feature>
<dbReference type="Proteomes" id="UP001596296">
    <property type="component" value="Unassembled WGS sequence"/>
</dbReference>
<comment type="caution">
    <text evidence="2">The sequence shown here is derived from an EMBL/GenBank/DDBJ whole genome shotgun (WGS) entry which is preliminary data.</text>
</comment>
<reference evidence="2 3" key="1">
    <citation type="journal article" date="2019" name="Int. J. Syst. Evol. Microbiol.">
        <title>The Global Catalogue of Microorganisms (GCM) 10K type strain sequencing project: providing services to taxonomists for standard genome sequencing and annotation.</title>
        <authorList>
            <consortium name="The Broad Institute Genomics Platform"/>
            <consortium name="The Broad Institute Genome Sequencing Center for Infectious Disease"/>
            <person name="Wu L."/>
            <person name="Ma J."/>
        </authorList>
    </citation>
    <scope>NUCLEOTIDE SEQUENCE [LARGE SCALE GENOMIC DNA]</scope>
    <source>
        <strain evidence="2 3">SKJ47</strain>
    </source>
</reference>
<evidence type="ECO:0000313" key="2">
    <source>
        <dbReference type="EMBL" id="MFC6891450.1"/>
    </source>
</evidence>
<dbReference type="Pfam" id="PF03243">
    <property type="entry name" value="MerB"/>
    <property type="match status" value="1"/>
</dbReference>
<dbReference type="EMBL" id="JBHSXL010000002">
    <property type="protein sequence ID" value="MFC6891450.1"/>
    <property type="molecule type" value="Genomic_DNA"/>
</dbReference>
<keyword evidence="2" id="KW-0456">Lyase</keyword>
<organism evidence="2 3">
    <name type="scientific">Halopenitus salinus</name>
    <dbReference type="NCBI Taxonomy" id="1198295"/>
    <lineage>
        <taxon>Archaea</taxon>
        <taxon>Methanobacteriati</taxon>
        <taxon>Methanobacteriota</taxon>
        <taxon>Stenosarchaea group</taxon>
        <taxon>Halobacteria</taxon>
        <taxon>Halobacteriales</taxon>
        <taxon>Haloferacaceae</taxon>
        <taxon>Halopenitus</taxon>
    </lineage>
</organism>
<sequence>MSDQDCHCVDPTVDKSDAQTPETDSWIEERPVKTAALPEAVGDNMSRFFGDSIDTFDDMIAAIRTVVEGEGIAIDELCHVDGETPHYAKTENETYHFRCFYDGIALAHLVDEPVEIRTETPTNDPVDIQVSPANGATVTPPDAVMSFGVTTESDVPADEMPTTREAYGAICPYVKAFHTRGDYERWAEDVAATTVGIPLDAGVPIAAALTATSSSWGAE</sequence>
<dbReference type="EC" id="4.99.1.2" evidence="2"/>
<dbReference type="InterPro" id="IPR004927">
    <property type="entry name" value="MerB"/>
</dbReference>
<dbReference type="GO" id="GO:0018836">
    <property type="term" value="F:alkylmercury lyase activity"/>
    <property type="evidence" value="ECO:0007669"/>
    <property type="project" value="UniProtKB-EC"/>
</dbReference>
<keyword evidence="3" id="KW-1185">Reference proteome</keyword>
<proteinExistence type="predicted"/>
<feature type="region of interest" description="Disordered" evidence="1">
    <location>
        <begin position="1"/>
        <end position="25"/>
    </location>
</feature>
<protein>
    <submittedName>
        <fullName evidence="2">Organomercurial lyase</fullName>
        <ecNumber evidence="2">4.99.1.2</ecNumber>
    </submittedName>
</protein>
<dbReference type="Gene3D" id="3.30.450.410">
    <property type="match status" value="1"/>
</dbReference>
<name>A0ABD5USI7_9EURY</name>
<dbReference type="AlphaFoldDB" id="A0ABD5USI7"/>
<accession>A0ABD5USI7</accession>
<gene>
    <name evidence="2" type="primary">merB</name>
    <name evidence="2" type="ORF">ACFQE9_02280</name>
</gene>